<reference evidence="2" key="1">
    <citation type="submission" date="2020-04" db="EMBL/GenBank/DDBJ databases">
        <authorList>
            <person name="Alioto T."/>
            <person name="Alioto T."/>
            <person name="Gomez Garrido J."/>
        </authorList>
    </citation>
    <scope>NUCLEOTIDE SEQUENCE</scope>
    <source>
        <strain evidence="2">A484AB</strain>
    </source>
</reference>
<protein>
    <recommendedName>
        <fullName evidence="1">Mutator-like transposase domain-containing protein</fullName>
    </recommendedName>
</protein>
<dbReference type="InterPro" id="IPR049012">
    <property type="entry name" value="Mutator_transp_dom"/>
</dbReference>
<dbReference type="Proteomes" id="UP001152795">
    <property type="component" value="Unassembled WGS sequence"/>
</dbReference>
<proteinExistence type="predicted"/>
<dbReference type="Pfam" id="PF20700">
    <property type="entry name" value="Mutator"/>
    <property type="match status" value="1"/>
</dbReference>
<dbReference type="AlphaFoldDB" id="A0A7D9JXJ0"/>
<evidence type="ECO:0000313" key="2">
    <source>
        <dbReference type="EMBL" id="CAB3985730.1"/>
    </source>
</evidence>
<organism evidence="2 3">
    <name type="scientific">Paramuricea clavata</name>
    <name type="common">Red gorgonian</name>
    <name type="synonym">Violescent sea-whip</name>
    <dbReference type="NCBI Taxonomy" id="317549"/>
    <lineage>
        <taxon>Eukaryota</taxon>
        <taxon>Metazoa</taxon>
        <taxon>Cnidaria</taxon>
        <taxon>Anthozoa</taxon>
        <taxon>Octocorallia</taxon>
        <taxon>Malacalcyonacea</taxon>
        <taxon>Plexauridae</taxon>
        <taxon>Paramuricea</taxon>
    </lineage>
</organism>
<name>A0A7D9JXJ0_PARCT</name>
<evidence type="ECO:0000313" key="3">
    <source>
        <dbReference type="Proteomes" id="UP001152795"/>
    </source>
</evidence>
<sequence>MPGFSIECTSCNTTTPMATSATISNRGRSFDVNRQAVYHSLETGGGYESLSTFCGIMSMPCISKKAYQVQVDVILEAQQSEAQAELTKAGKKLCDVLVQESDNELATDDILDVTVSFDGTWAKRGFTSLFGVLNISPGNHKLK</sequence>
<comment type="caution">
    <text evidence="2">The sequence shown here is derived from an EMBL/GenBank/DDBJ whole genome shotgun (WGS) entry which is preliminary data.</text>
</comment>
<accession>A0A7D9JXJ0</accession>
<dbReference type="OrthoDB" id="5985305at2759"/>
<dbReference type="EMBL" id="CACRXK020000911">
    <property type="protein sequence ID" value="CAB3985730.1"/>
    <property type="molecule type" value="Genomic_DNA"/>
</dbReference>
<gene>
    <name evidence="2" type="ORF">PACLA_8A031782</name>
</gene>
<feature type="domain" description="Mutator-like transposase" evidence="1">
    <location>
        <begin position="4"/>
        <end position="127"/>
    </location>
</feature>
<evidence type="ECO:0000259" key="1">
    <source>
        <dbReference type="Pfam" id="PF20700"/>
    </source>
</evidence>
<keyword evidence="3" id="KW-1185">Reference proteome</keyword>